<name>A0ABD6XSN8_ENTAG</name>
<dbReference type="InterPro" id="IPR036291">
    <property type="entry name" value="NAD(P)-bd_dom_sf"/>
</dbReference>
<evidence type="ECO:0000256" key="1">
    <source>
        <dbReference type="SAM" id="Phobius"/>
    </source>
</evidence>
<protein>
    <recommendedName>
        <fullName evidence="4">Beta-ketoacyl-[acyl-carrier-protein] synthase I</fullName>
    </recommendedName>
</protein>
<evidence type="ECO:0000313" key="2">
    <source>
        <dbReference type="EMBL" id="PWJ81787.1"/>
    </source>
</evidence>
<dbReference type="AlphaFoldDB" id="A0ABD6XSN8"/>
<dbReference type="EMBL" id="QGHE01000002">
    <property type="protein sequence ID" value="PWJ81787.1"/>
    <property type="molecule type" value="Genomic_DNA"/>
</dbReference>
<keyword evidence="1" id="KW-0472">Membrane</keyword>
<dbReference type="PANTHER" id="PTHR43677">
    <property type="entry name" value="SHORT-CHAIN DEHYDROGENASE/REDUCTASE"/>
    <property type="match status" value="1"/>
</dbReference>
<dbReference type="PANTHER" id="PTHR43677:SF11">
    <property type="entry name" value="ZINC-CONTAINING ALCOHOL DEHYDROGENASE"/>
    <property type="match status" value="1"/>
</dbReference>
<dbReference type="Gene3D" id="3.40.50.720">
    <property type="entry name" value="NAD(P)-binding Rossmann-like Domain"/>
    <property type="match status" value="1"/>
</dbReference>
<dbReference type="Proteomes" id="UP000245996">
    <property type="component" value="Unassembled WGS sequence"/>
</dbReference>
<keyword evidence="1" id="KW-1133">Transmembrane helix</keyword>
<accession>A0ABD6XSN8</accession>
<reference evidence="2 3" key="1">
    <citation type="submission" date="2018-05" db="EMBL/GenBank/DDBJ databases">
        <title>Genomic Encyclopedia of Type Strains, Phase IV (KMG-V): Genome sequencing to study the core and pangenomes of soil and plant-associated prokaryotes.</title>
        <authorList>
            <person name="Whitman W."/>
        </authorList>
    </citation>
    <scope>NUCLEOTIDE SEQUENCE [LARGE SCALE GENOMIC DNA]</scope>
    <source>
        <strain evidence="2 3">PNG 92-11</strain>
    </source>
</reference>
<dbReference type="RefSeq" id="WP_227028317.1">
    <property type="nucleotide sequence ID" value="NZ_JBBJPS010000025.1"/>
</dbReference>
<gene>
    <name evidence="2" type="ORF">C7430_102112</name>
</gene>
<feature type="transmembrane region" description="Helical" evidence="1">
    <location>
        <begin position="39"/>
        <end position="59"/>
    </location>
</feature>
<dbReference type="InterPro" id="IPR051397">
    <property type="entry name" value="Zn-ADH-like_protein"/>
</dbReference>
<evidence type="ECO:0008006" key="4">
    <source>
        <dbReference type="Google" id="ProtNLM"/>
    </source>
</evidence>
<proteinExistence type="predicted"/>
<organism evidence="2 3">
    <name type="scientific">Enterobacter agglomerans</name>
    <name type="common">Erwinia herbicola</name>
    <name type="synonym">Pantoea agglomerans</name>
    <dbReference type="NCBI Taxonomy" id="549"/>
    <lineage>
        <taxon>Bacteria</taxon>
        <taxon>Pseudomonadati</taxon>
        <taxon>Pseudomonadota</taxon>
        <taxon>Gammaproteobacteria</taxon>
        <taxon>Enterobacterales</taxon>
        <taxon>Erwiniaceae</taxon>
        <taxon>Pantoea</taxon>
        <taxon>Pantoea agglomerans group</taxon>
    </lineage>
</organism>
<keyword evidence="1" id="KW-0812">Transmembrane</keyword>
<evidence type="ECO:0000313" key="3">
    <source>
        <dbReference type="Proteomes" id="UP000245996"/>
    </source>
</evidence>
<comment type="caution">
    <text evidence="2">The sequence shown here is derived from an EMBL/GenBank/DDBJ whole genome shotgun (WGS) entry which is preliminary data.</text>
</comment>
<sequence length="212" mass="21852">MGDARAAAVVTAGLSSWVALTLRAGFQRGESVLINGATGSAGGLAVQIAAWLGAGRIIATGRDRQKLDKLPAGVEKIVLDESADEALKQVFSGRVDVVLDYLWGEPASRIISQATANRGSRLGEPRLRYIQLGSAAGESIALSAASLRSSGLEILGSGIGSLSVQALVNGAGELLTALPQGGFNTPVRTCALSDAGRMWNEDTGDDRLILIP</sequence>
<dbReference type="SUPFAM" id="SSF51735">
    <property type="entry name" value="NAD(P)-binding Rossmann-fold domains"/>
    <property type="match status" value="1"/>
</dbReference>